<proteinExistence type="predicted"/>
<protein>
    <submittedName>
        <fullName evidence="1">Uncharacterized protein</fullName>
    </submittedName>
</protein>
<dbReference type="EMBL" id="JALBCA010000021">
    <property type="protein sequence ID" value="KAI2389874.1"/>
    <property type="molecule type" value="Genomic_DNA"/>
</dbReference>
<reference evidence="1" key="1">
    <citation type="journal article" date="2022" name="bioRxiv">
        <title>Population genetic analysis of Ophidiomyces ophidiicola, the causative agent of snake fungal disease, indicates recent introductions to the USA.</title>
        <authorList>
            <person name="Ladner J.T."/>
            <person name="Palmer J.M."/>
            <person name="Ettinger C.L."/>
            <person name="Stajich J.E."/>
            <person name="Farrell T.M."/>
            <person name="Glorioso B.M."/>
            <person name="Lawson B."/>
            <person name="Price S.J."/>
            <person name="Stengle A.G."/>
            <person name="Grear D.A."/>
            <person name="Lorch J.M."/>
        </authorList>
    </citation>
    <scope>NUCLEOTIDE SEQUENCE</scope>
    <source>
        <strain evidence="1">NWHC 24266-5</strain>
    </source>
</reference>
<sequence>MGRPTSPQKFPKRSILSKLRTRSWVMLNEADGFVRLPNERLIYTSPPRTSISLNSINNSNAGDESLALQSSTGCVHLTNQRIVYLPANHTPEFQSFSAPLLNFHDTHVSAPFFGPNVWTAVVQPVVGGGIPSSNVAVQLKMTFKDGGAFDFHSAFERIKERLQQVVEQARESGMVSGRGPQHTGAYEGVNFTNVHLEDLPAYEGPNSISTISPPTFSETLSSNNGVQTQSNLRQGAVGGAFEPPTDPPPGYEETQRQGIATDLEDRIRRAQ</sequence>
<name>A0ACB8V2N7_9EURO</name>
<evidence type="ECO:0000313" key="1">
    <source>
        <dbReference type="EMBL" id="KAI2389874.1"/>
    </source>
</evidence>
<accession>A0ACB8V2N7</accession>
<comment type="caution">
    <text evidence="1">The sequence shown here is derived from an EMBL/GenBank/DDBJ whole genome shotgun (WGS) entry which is preliminary data.</text>
</comment>
<gene>
    <name evidence="1" type="ORF">LOY88_001893</name>
</gene>
<organism evidence="1">
    <name type="scientific">Ophidiomyces ophidiicola</name>
    <dbReference type="NCBI Taxonomy" id="1387563"/>
    <lineage>
        <taxon>Eukaryota</taxon>
        <taxon>Fungi</taxon>
        <taxon>Dikarya</taxon>
        <taxon>Ascomycota</taxon>
        <taxon>Pezizomycotina</taxon>
        <taxon>Eurotiomycetes</taxon>
        <taxon>Eurotiomycetidae</taxon>
        <taxon>Onygenales</taxon>
        <taxon>Onygenaceae</taxon>
        <taxon>Ophidiomyces</taxon>
    </lineage>
</organism>